<name>A0AAV2HCL1_LYMST</name>
<reference evidence="1 2" key="1">
    <citation type="submission" date="2024-04" db="EMBL/GenBank/DDBJ databases">
        <authorList>
            <consortium name="Genoscope - CEA"/>
            <person name="William W."/>
        </authorList>
    </citation>
    <scope>NUCLEOTIDE SEQUENCE [LARGE SCALE GENOMIC DNA]</scope>
</reference>
<dbReference type="SUPFAM" id="SSF49842">
    <property type="entry name" value="TNF-like"/>
    <property type="match status" value="1"/>
</dbReference>
<dbReference type="Proteomes" id="UP001497497">
    <property type="component" value="Unassembled WGS sequence"/>
</dbReference>
<dbReference type="InterPro" id="IPR008983">
    <property type="entry name" value="Tumour_necrosis_fac-like_dom"/>
</dbReference>
<comment type="caution">
    <text evidence="1">The sequence shown here is derived from an EMBL/GenBank/DDBJ whole genome shotgun (WGS) entry which is preliminary data.</text>
</comment>
<dbReference type="Gene3D" id="2.60.120.40">
    <property type="match status" value="1"/>
</dbReference>
<evidence type="ECO:0000313" key="1">
    <source>
        <dbReference type="EMBL" id="CAL1530236.1"/>
    </source>
</evidence>
<sequence>MNPQYTGDPNRVRIDGERSVVIGIGNIKKYTEKGSPLDIYQTHKHQTADNSTLLVGNSDFASSFTVKTAGLYAVNLNITILDEDEKPGKEHYIGLDLNGQTVLACLNGGFRCPENLDDSSKVRICNMNGILNLKESDRIQVKTMEANTTIRIETNRNSLLTMVLLNKH</sequence>
<dbReference type="AlphaFoldDB" id="A0AAV2HCL1"/>
<organism evidence="1 2">
    <name type="scientific">Lymnaea stagnalis</name>
    <name type="common">Great pond snail</name>
    <name type="synonym">Helix stagnalis</name>
    <dbReference type="NCBI Taxonomy" id="6523"/>
    <lineage>
        <taxon>Eukaryota</taxon>
        <taxon>Metazoa</taxon>
        <taxon>Spiralia</taxon>
        <taxon>Lophotrochozoa</taxon>
        <taxon>Mollusca</taxon>
        <taxon>Gastropoda</taxon>
        <taxon>Heterobranchia</taxon>
        <taxon>Euthyneura</taxon>
        <taxon>Panpulmonata</taxon>
        <taxon>Hygrophila</taxon>
        <taxon>Lymnaeoidea</taxon>
        <taxon>Lymnaeidae</taxon>
        <taxon>Lymnaea</taxon>
    </lineage>
</organism>
<protein>
    <submittedName>
        <fullName evidence="1">Uncharacterized protein</fullName>
    </submittedName>
</protein>
<proteinExistence type="predicted"/>
<keyword evidence="2" id="KW-1185">Reference proteome</keyword>
<dbReference type="EMBL" id="CAXITT010000065">
    <property type="protein sequence ID" value="CAL1530236.1"/>
    <property type="molecule type" value="Genomic_DNA"/>
</dbReference>
<evidence type="ECO:0000313" key="2">
    <source>
        <dbReference type="Proteomes" id="UP001497497"/>
    </source>
</evidence>
<gene>
    <name evidence="1" type="ORF">GSLYS_00004369001</name>
</gene>
<accession>A0AAV2HCL1</accession>